<name>A0A9N7THS6_PLEPL</name>
<evidence type="ECO:0000256" key="1">
    <source>
        <dbReference type="SAM" id="MobiDB-lite"/>
    </source>
</evidence>
<feature type="region of interest" description="Disordered" evidence="1">
    <location>
        <begin position="1"/>
        <end position="33"/>
    </location>
</feature>
<proteinExistence type="predicted"/>
<evidence type="ECO:0000313" key="3">
    <source>
        <dbReference type="Proteomes" id="UP001153269"/>
    </source>
</evidence>
<sequence>MLRPSVTSGGFPKEEVRRKTEPQTKRMAQSYASMSFSQETFHHHAGQCVGCEGASQTAATGSSVSCDQR</sequence>
<comment type="caution">
    <text evidence="2">The sequence shown here is derived from an EMBL/GenBank/DDBJ whole genome shotgun (WGS) entry which is preliminary data.</text>
</comment>
<reference evidence="2" key="1">
    <citation type="submission" date="2020-03" db="EMBL/GenBank/DDBJ databases">
        <authorList>
            <person name="Weist P."/>
        </authorList>
    </citation>
    <scope>NUCLEOTIDE SEQUENCE</scope>
</reference>
<organism evidence="2 3">
    <name type="scientific">Pleuronectes platessa</name>
    <name type="common">European plaice</name>
    <dbReference type="NCBI Taxonomy" id="8262"/>
    <lineage>
        <taxon>Eukaryota</taxon>
        <taxon>Metazoa</taxon>
        <taxon>Chordata</taxon>
        <taxon>Craniata</taxon>
        <taxon>Vertebrata</taxon>
        <taxon>Euteleostomi</taxon>
        <taxon>Actinopterygii</taxon>
        <taxon>Neopterygii</taxon>
        <taxon>Teleostei</taxon>
        <taxon>Neoteleostei</taxon>
        <taxon>Acanthomorphata</taxon>
        <taxon>Carangaria</taxon>
        <taxon>Pleuronectiformes</taxon>
        <taxon>Pleuronectoidei</taxon>
        <taxon>Pleuronectidae</taxon>
        <taxon>Pleuronectes</taxon>
    </lineage>
</organism>
<evidence type="ECO:0000313" key="2">
    <source>
        <dbReference type="EMBL" id="CAB1413061.1"/>
    </source>
</evidence>
<protein>
    <submittedName>
        <fullName evidence="2">Uncharacterized protein</fullName>
    </submittedName>
</protein>
<feature type="compositionally biased region" description="Basic and acidic residues" evidence="1">
    <location>
        <begin position="12"/>
        <end position="24"/>
    </location>
</feature>
<dbReference type="AlphaFoldDB" id="A0A9N7THS6"/>
<dbReference type="Proteomes" id="UP001153269">
    <property type="component" value="Unassembled WGS sequence"/>
</dbReference>
<dbReference type="EMBL" id="CADEAL010000034">
    <property type="protein sequence ID" value="CAB1413061.1"/>
    <property type="molecule type" value="Genomic_DNA"/>
</dbReference>
<accession>A0A9N7THS6</accession>
<gene>
    <name evidence="2" type="ORF">PLEPLA_LOCUS758</name>
</gene>
<keyword evidence="3" id="KW-1185">Reference proteome</keyword>